<proteinExistence type="predicted"/>
<gene>
    <name evidence="1" type="ORF">M896_081260</name>
</gene>
<name>A0A0B2UK76_9MICR</name>
<sequence>MRIVVNDKKLFKAALKSLSCRKEITIDAMHNRMILSSHGFSHAQCRFYLSIDTLGSDIPSDLDHLVFTVNPFHLFEGILLLDEYDIVIDDSMKLTDLKSTIMIPFISTVVNEYEDMGLPVTKCVLTPKIASTLGMLRGIVVYEAINSKLLVKKSTCDGVDEIEICNTEFLMNGDLKFKCNNDWTDFLDAFEEHSESVMLTFSSSLLSVQFLLKNHTEGYLEIQVPRLIVDQIM</sequence>
<dbReference type="OrthoDB" id="2190999at2759"/>
<dbReference type="HOGENOM" id="CLU_098758_0_0_1"/>
<evidence type="ECO:0000313" key="2">
    <source>
        <dbReference type="Proteomes" id="UP000031056"/>
    </source>
</evidence>
<comment type="caution">
    <text evidence="1">The sequence shown here is derived from an EMBL/GenBank/DDBJ whole genome shotgun (WGS) entry which is preliminary data.</text>
</comment>
<dbReference type="GeneID" id="26262166"/>
<dbReference type="InParanoid" id="A0A0B2UK76"/>
<accession>A0A0B2UK76</accession>
<reference evidence="1 2" key="1">
    <citation type="journal article" date="2014" name="MBio">
        <title>The Ordospora colligata genome; evolution of extreme reduction in microsporidia and host-to-parasite horizontal gene transfer.</title>
        <authorList>
            <person name="Pombert J.-F."/>
            <person name="Haag K.L."/>
            <person name="Beidas S."/>
            <person name="Ebert D."/>
            <person name="Keeling P.J."/>
        </authorList>
    </citation>
    <scope>NUCLEOTIDE SEQUENCE [LARGE SCALE GENOMIC DNA]</scope>
    <source>
        <strain evidence="1 2">OC4</strain>
    </source>
</reference>
<dbReference type="EMBL" id="JOKQ01000008">
    <property type="protein sequence ID" value="KHN69390.1"/>
    <property type="molecule type" value="Genomic_DNA"/>
</dbReference>
<keyword evidence="2" id="KW-1185">Reference proteome</keyword>
<dbReference type="AlphaFoldDB" id="A0A0B2UK76"/>
<protein>
    <submittedName>
        <fullName evidence="1">Uncharacterized protein</fullName>
    </submittedName>
</protein>
<evidence type="ECO:0000313" key="1">
    <source>
        <dbReference type="EMBL" id="KHN69390.1"/>
    </source>
</evidence>
<dbReference type="RefSeq" id="XP_014563432.1">
    <property type="nucleotide sequence ID" value="XM_014707946.1"/>
</dbReference>
<dbReference type="Proteomes" id="UP000031056">
    <property type="component" value="Unassembled WGS sequence"/>
</dbReference>
<organism evidence="1 2">
    <name type="scientific">Ordospora colligata OC4</name>
    <dbReference type="NCBI Taxonomy" id="1354746"/>
    <lineage>
        <taxon>Eukaryota</taxon>
        <taxon>Fungi</taxon>
        <taxon>Fungi incertae sedis</taxon>
        <taxon>Microsporidia</taxon>
        <taxon>Ordosporidae</taxon>
        <taxon>Ordospora</taxon>
    </lineage>
</organism>
<dbReference type="VEuPathDB" id="MicrosporidiaDB:M896_081260"/>